<protein>
    <recommendedName>
        <fullName evidence="1">SAM domain-containing protein</fullName>
    </recommendedName>
</protein>
<dbReference type="PROSITE" id="PS50105">
    <property type="entry name" value="SAM_DOMAIN"/>
    <property type="match status" value="1"/>
</dbReference>
<dbReference type="SUPFAM" id="SSF47769">
    <property type="entry name" value="SAM/Pointed domain"/>
    <property type="match status" value="1"/>
</dbReference>
<evidence type="ECO:0000259" key="1">
    <source>
        <dbReference type="PROSITE" id="PS50105"/>
    </source>
</evidence>
<dbReference type="OMA" id="RNDIICI"/>
<accession>A0A8D2IQD7</accession>
<dbReference type="PANTHER" id="PTHR16155:SF3">
    <property type="entry name" value="STERILE ALPHA MOTIF DOMAIN-CONTAINING PROTEIN 9-LIKE"/>
    <property type="match status" value="1"/>
</dbReference>
<feature type="domain" description="SAM" evidence="1">
    <location>
        <begin position="50"/>
        <end position="95"/>
    </location>
</feature>
<dbReference type="InterPro" id="IPR001660">
    <property type="entry name" value="SAM"/>
</dbReference>
<organism evidence="2 3">
    <name type="scientific">Varanus komodoensis</name>
    <name type="common">Komodo dragon</name>
    <dbReference type="NCBI Taxonomy" id="61221"/>
    <lineage>
        <taxon>Eukaryota</taxon>
        <taxon>Metazoa</taxon>
        <taxon>Chordata</taxon>
        <taxon>Craniata</taxon>
        <taxon>Vertebrata</taxon>
        <taxon>Euteleostomi</taxon>
        <taxon>Lepidosauria</taxon>
        <taxon>Squamata</taxon>
        <taxon>Bifurcata</taxon>
        <taxon>Unidentata</taxon>
        <taxon>Episquamata</taxon>
        <taxon>Toxicofera</taxon>
        <taxon>Anguimorpha</taxon>
        <taxon>Paleoanguimorpha</taxon>
        <taxon>Varanoidea</taxon>
        <taxon>Varanidae</taxon>
        <taxon>Varanus</taxon>
    </lineage>
</organism>
<reference evidence="2" key="1">
    <citation type="submission" date="2025-08" db="UniProtKB">
        <authorList>
            <consortium name="Ensembl"/>
        </authorList>
    </citation>
    <scope>IDENTIFICATION</scope>
</reference>
<name>A0A8D2IQD7_VARKO</name>
<keyword evidence="3" id="KW-1185">Reference proteome</keyword>
<evidence type="ECO:0000313" key="3">
    <source>
        <dbReference type="Proteomes" id="UP000694545"/>
    </source>
</evidence>
<dbReference type="PANTHER" id="PTHR16155">
    <property type="entry name" value="DED DOMAIN-CONTAINING PROTEIN"/>
    <property type="match status" value="1"/>
</dbReference>
<reference evidence="2" key="2">
    <citation type="submission" date="2025-09" db="UniProtKB">
        <authorList>
            <consortium name="Ensembl"/>
        </authorList>
    </citation>
    <scope>IDENTIFICATION</scope>
</reference>
<dbReference type="Gene3D" id="1.10.150.50">
    <property type="entry name" value="Transcription Factor, Ets-1"/>
    <property type="match status" value="1"/>
</dbReference>
<evidence type="ECO:0000313" key="2">
    <source>
        <dbReference type="Ensembl" id="ENSVKKP00000001941.1"/>
    </source>
</evidence>
<sequence>MRLHILNSVESQHQHDFKNRTTCTCAFLAALVQLQGSAHFKAQQLRLNEWNEGHVKCWLDSIGIKKEYVEKLCEEEVTGSTLEVLDEPFLKGMGMKQGQIHILMHKRNKLFVSDTNNTNSEKGSPKLGELDSPTQVKRTMLEETKQKQSAVQPIALPHGTSKVQGSNETDRIHTTSTFDETDSAPNTVILGDQVRLSPFRPFKSDSINFKYVRNAVLSPETGVINLISPCHEYKSFEGAAGLDRQRLQAKLACEVIKFASACLNVRTNGTIHFGIMDSVEKKGRKHGQIVGIPIRERDWYVDALDYIEKCFDRDHQGAARLCIHPPVFIELIQKDSHEQYFVVEIDIEASSNTVKGKLFQVRLPHFNEKSNKVNLDKDKVAFQRVGSKSEPVKNENLVAFIQNLGERDAWREKQESSNHENQIDEPQNLGRKLSVLLAADRNYIDNSLWYILVTNKCREEDLDSIDFLKDLNIFCVFDFDEDSCVSGLCSKYREHHAINCYFLKEYSERKTETGNERFWIFCNGRSDFQGDKNICDENTWIRTKKKYLKKTVSYICDEVLPRGSFLVLFLLLSPVEKPIVDTFHEFYSELNGTQFIICLAESRENYEKWANLAQASCSFETLEQISIVGMKLSHVDATIRKMLPSTTNCKHLPVSTKGLCMLPTLKEEKMSSLEILFADQCDEMKDISLNQREIREIDEAFHRGKKVSWKNFWLADKKKCGELIEREACKKVSGMLNDCVQGNGFRYPVAKVKVFHQPGSGGSTVARQVLWKQRKDFRCAVIRTTYPVAIVCQHAVEFRHYDEKDLRVSLPVLLLVEDYDEEYLDELSSSLTGAMVPKKRHPHRPSFILLCCKRSNFPEKLCRTSPQNTVAVIHKLTDDEKSMFRTKLEKYENQKDFKFEYILTFVLMSKEFERKYVKEFVEHFLKDIDSFSRETTLMRYVALLNFYVHDSYISLSHCEAFLGLKIYGDDKKRQYGFISHLSEQARLIFTELRETTSYISSIQIIHYLVAGEILNQLSRGQPQSEIAMELLKEQVLLQHRFGQEEFLKFIRNLFIRRDKRSRGDDTDSLFSPFIEHILETESSGKAIEVLKCAYYYLEKNAFLAQLLARIQCVEGHENFEEAQHWAEKAKSRLPNDSFILDTEGQVYKKWFCSRVKKKSDEDTPEVIIPIIELALKAIKCFKAAQQAARSEKESMNNSGYFGEVDVGCQLLKLLSTLHVFSKNAKGEHPELSLYLLTDYIPEDIRKPWANLHSRLKGLHQNIYNALDWISEDLSYFQTEKSQSDDENEWLKRQCNEFATYFCSEILTEEKDVKFKNLHLIKQMNIYKYGGGNVTTILSFLSDKNDKKSVQTLEKIISCYSEDPQKESWEEIDLTNYILCHFTLACLSPGSPKLLDLPALRECSKGFVKKRKTSLPASTYFLLTLLYWPDAALDKDANSRKNDILTSALAKLKHLHDTKIKDVPPRKKRIYTIFFLGKGYGLRKIVPRAKIDEFLKGSLNERRSAWQNGEVWKIGEVHNLLERVNGWAEGGKIFASGHSEKIPILPLHFDSVPPGNENVKFYLGFTFNGLVAHDIQVNM</sequence>
<dbReference type="InterPro" id="IPR013761">
    <property type="entry name" value="SAM/pointed_sf"/>
</dbReference>
<dbReference type="GO" id="GO:0005737">
    <property type="term" value="C:cytoplasm"/>
    <property type="evidence" value="ECO:0007669"/>
    <property type="project" value="TreeGrafter"/>
</dbReference>
<dbReference type="Ensembl" id="ENSVKKT00000002005.1">
    <property type="protein sequence ID" value="ENSVKKP00000001941.1"/>
    <property type="gene ID" value="ENSVKKG00000001513.1"/>
</dbReference>
<dbReference type="Proteomes" id="UP000694545">
    <property type="component" value="Unplaced"/>
</dbReference>
<proteinExistence type="predicted"/>